<dbReference type="SUPFAM" id="SSF103025">
    <property type="entry name" value="Folate-binding domain"/>
    <property type="match status" value="1"/>
</dbReference>
<comment type="caution">
    <text evidence="1">The sequence shown here is derived from an EMBL/GenBank/DDBJ whole genome shotgun (WGS) entry which is preliminary data.</text>
</comment>
<accession>A0A2M9FX77</accession>
<dbReference type="OrthoDB" id="9814782at2"/>
<dbReference type="Gene3D" id="3.30.70.1520">
    <property type="entry name" value="Heterotetrameric sarcosine oxidase"/>
    <property type="match status" value="1"/>
</dbReference>
<name>A0A2M9FX77_9PROT</name>
<dbReference type="Gene3D" id="3.30.1360.120">
    <property type="entry name" value="Probable tRNA modification gtpase trme, domain 1"/>
    <property type="match status" value="1"/>
</dbReference>
<sequence length="207" mass="22749">MNAPVRRSPLAHREPLEAADQLLRLRERPFEAKLILRAHAGDAELALRAVAGLDTPGNCRFLDTDGITAAWLSPDEFLVLGAVGKEHELAESLASALDWRHHQVANVTDYYTTLAFAGPKAREALMKLTTLDMHARSFVQGDARGTVFGHCNAWILQRADDETNGGPSFDLIVRWSHADYLFCALAHAGREWGMPEATPRGGENLLA</sequence>
<dbReference type="Pfam" id="PF04268">
    <property type="entry name" value="SoxG"/>
    <property type="match status" value="1"/>
</dbReference>
<dbReference type="InterPro" id="IPR027266">
    <property type="entry name" value="TrmE/GcvT-like"/>
</dbReference>
<dbReference type="InterPro" id="IPR007375">
    <property type="entry name" value="SoxG"/>
</dbReference>
<evidence type="ECO:0000313" key="1">
    <source>
        <dbReference type="EMBL" id="PJK28053.1"/>
    </source>
</evidence>
<dbReference type="EMBL" id="PHIG01000048">
    <property type="protein sequence ID" value="PJK28053.1"/>
    <property type="molecule type" value="Genomic_DNA"/>
</dbReference>
<organism evidence="1 2">
    <name type="scientific">Minwuia thermotolerans</name>
    <dbReference type="NCBI Taxonomy" id="2056226"/>
    <lineage>
        <taxon>Bacteria</taxon>
        <taxon>Pseudomonadati</taxon>
        <taxon>Pseudomonadota</taxon>
        <taxon>Alphaproteobacteria</taxon>
        <taxon>Minwuiales</taxon>
        <taxon>Minwuiaceae</taxon>
        <taxon>Minwuia</taxon>
    </lineage>
</organism>
<keyword evidence="2" id="KW-1185">Reference proteome</keyword>
<dbReference type="AlphaFoldDB" id="A0A2M9FX77"/>
<gene>
    <name evidence="1" type="ORF">CVT23_18615</name>
</gene>
<dbReference type="Proteomes" id="UP000229498">
    <property type="component" value="Unassembled WGS sequence"/>
</dbReference>
<proteinExistence type="predicted"/>
<reference evidence="1 2" key="1">
    <citation type="submission" date="2017-11" db="EMBL/GenBank/DDBJ databases">
        <title>Draft genome sequence of Rhizobiales bacterium SY3-13.</title>
        <authorList>
            <person name="Sun C."/>
        </authorList>
    </citation>
    <scope>NUCLEOTIDE SEQUENCE [LARGE SCALE GENOMIC DNA]</scope>
    <source>
        <strain evidence="1 2">SY3-13</strain>
    </source>
</reference>
<evidence type="ECO:0008006" key="3">
    <source>
        <dbReference type="Google" id="ProtNLM"/>
    </source>
</evidence>
<protein>
    <recommendedName>
        <fullName evidence="3">Sarcosine oxidase subunit gamma</fullName>
    </recommendedName>
</protein>
<dbReference type="RefSeq" id="WP_109792967.1">
    <property type="nucleotide sequence ID" value="NZ_PHIG01000048.1"/>
</dbReference>
<evidence type="ECO:0000313" key="2">
    <source>
        <dbReference type="Proteomes" id="UP000229498"/>
    </source>
</evidence>